<feature type="region of interest" description="Disordered" evidence="1">
    <location>
        <begin position="88"/>
        <end position="109"/>
    </location>
</feature>
<dbReference type="Proteomes" id="UP001176941">
    <property type="component" value="Chromosome 11"/>
</dbReference>
<name>A0ABN8Y0L9_RANTA</name>
<keyword evidence="3" id="KW-1185">Reference proteome</keyword>
<reference evidence="2" key="1">
    <citation type="submission" date="2023-04" db="EMBL/GenBank/DDBJ databases">
        <authorList>
            <consortium name="ELIXIR-Norway"/>
        </authorList>
    </citation>
    <scope>NUCLEOTIDE SEQUENCE [LARGE SCALE GENOMIC DNA]</scope>
</reference>
<gene>
    <name evidence="2" type="ORF">MRATA1EN1_LOCUS2955</name>
</gene>
<accession>A0ABN8Y0L9</accession>
<evidence type="ECO:0000313" key="2">
    <source>
        <dbReference type="EMBL" id="CAI9153993.1"/>
    </source>
</evidence>
<protein>
    <submittedName>
        <fullName evidence="2">Uncharacterized protein</fullName>
    </submittedName>
</protein>
<evidence type="ECO:0000256" key="1">
    <source>
        <dbReference type="SAM" id="MobiDB-lite"/>
    </source>
</evidence>
<feature type="compositionally biased region" description="Low complexity" evidence="1">
    <location>
        <begin position="88"/>
        <end position="102"/>
    </location>
</feature>
<evidence type="ECO:0000313" key="3">
    <source>
        <dbReference type="Proteomes" id="UP001176941"/>
    </source>
</evidence>
<organism evidence="2 3">
    <name type="scientific">Rangifer tarandus platyrhynchus</name>
    <name type="common">Svalbard reindeer</name>
    <dbReference type="NCBI Taxonomy" id="3082113"/>
    <lineage>
        <taxon>Eukaryota</taxon>
        <taxon>Metazoa</taxon>
        <taxon>Chordata</taxon>
        <taxon>Craniata</taxon>
        <taxon>Vertebrata</taxon>
        <taxon>Euteleostomi</taxon>
        <taxon>Mammalia</taxon>
        <taxon>Eutheria</taxon>
        <taxon>Laurasiatheria</taxon>
        <taxon>Artiodactyla</taxon>
        <taxon>Ruminantia</taxon>
        <taxon>Pecora</taxon>
        <taxon>Cervidae</taxon>
        <taxon>Odocoileinae</taxon>
        <taxon>Rangifer</taxon>
    </lineage>
</organism>
<proteinExistence type="predicted"/>
<sequence>MGSKFPTSPAFNTLSFSSWFRKYRFCTQGLQLSSAHYLTPDCYCLVTQPCLTLCNSMDCSTLGFHVLHHLPEFAQTHVHQVSDAIQPSCPLSSPSPPAFSLSQHQGLFQ</sequence>
<dbReference type="EMBL" id="OX459947">
    <property type="protein sequence ID" value="CAI9153993.1"/>
    <property type="molecule type" value="Genomic_DNA"/>
</dbReference>